<organism evidence="6 7">
    <name type="scientific">Turnera subulata</name>
    <dbReference type="NCBI Taxonomy" id="218843"/>
    <lineage>
        <taxon>Eukaryota</taxon>
        <taxon>Viridiplantae</taxon>
        <taxon>Streptophyta</taxon>
        <taxon>Embryophyta</taxon>
        <taxon>Tracheophyta</taxon>
        <taxon>Spermatophyta</taxon>
        <taxon>Magnoliopsida</taxon>
        <taxon>eudicotyledons</taxon>
        <taxon>Gunneridae</taxon>
        <taxon>Pentapetalae</taxon>
        <taxon>rosids</taxon>
        <taxon>fabids</taxon>
        <taxon>Malpighiales</taxon>
        <taxon>Passifloraceae</taxon>
        <taxon>Turnera</taxon>
    </lineage>
</organism>
<evidence type="ECO:0000256" key="3">
    <source>
        <dbReference type="PROSITE-ProRule" id="PRU00266"/>
    </source>
</evidence>
<feature type="compositionally biased region" description="Pro residues" evidence="4">
    <location>
        <begin position="88"/>
        <end position="97"/>
    </location>
</feature>
<protein>
    <recommendedName>
        <fullName evidence="5">DRBM domain-containing protein</fullName>
    </recommendedName>
</protein>
<feature type="domain" description="DRBM" evidence="5">
    <location>
        <begin position="132"/>
        <end position="201"/>
    </location>
</feature>
<keyword evidence="7" id="KW-1185">Reference proteome</keyword>
<dbReference type="Gene3D" id="3.30.160.20">
    <property type="match status" value="3"/>
</dbReference>
<evidence type="ECO:0000313" key="6">
    <source>
        <dbReference type="EMBL" id="KAJ4839288.1"/>
    </source>
</evidence>
<evidence type="ECO:0000256" key="1">
    <source>
        <dbReference type="ARBA" id="ARBA00022737"/>
    </source>
</evidence>
<accession>A0A9Q0FXA6</accession>
<reference evidence="6" key="1">
    <citation type="submission" date="2022-02" db="EMBL/GenBank/DDBJ databases">
        <authorList>
            <person name="Henning P.M."/>
            <person name="McCubbin A.G."/>
            <person name="Shore J.S."/>
        </authorList>
    </citation>
    <scope>NUCLEOTIDE SEQUENCE</scope>
    <source>
        <strain evidence="6">F60SS</strain>
        <tissue evidence="6">Leaves</tissue>
    </source>
</reference>
<evidence type="ECO:0000259" key="5">
    <source>
        <dbReference type="PROSITE" id="PS50137"/>
    </source>
</evidence>
<dbReference type="Proteomes" id="UP001141552">
    <property type="component" value="Unassembled WGS sequence"/>
</dbReference>
<dbReference type="AlphaFoldDB" id="A0A9Q0FXA6"/>
<name>A0A9Q0FXA6_9ROSI</name>
<dbReference type="PANTHER" id="PTHR46031:SF16">
    <property type="entry name" value="DOUBLE-STRANDED RNA-BINDING PROTEIN 4"/>
    <property type="match status" value="1"/>
</dbReference>
<dbReference type="InterPro" id="IPR014720">
    <property type="entry name" value="dsRBD_dom"/>
</dbReference>
<keyword evidence="1" id="KW-0677">Repeat</keyword>
<evidence type="ECO:0000313" key="7">
    <source>
        <dbReference type="Proteomes" id="UP001141552"/>
    </source>
</evidence>
<keyword evidence="2 3" id="KW-0694">RNA-binding</keyword>
<proteinExistence type="predicted"/>
<dbReference type="SMART" id="SM00358">
    <property type="entry name" value="DSRM"/>
    <property type="match status" value="3"/>
</dbReference>
<dbReference type="Pfam" id="PF00035">
    <property type="entry name" value="dsrm"/>
    <property type="match status" value="3"/>
</dbReference>
<dbReference type="SUPFAM" id="SSF54768">
    <property type="entry name" value="dsRNA-binding domain-like"/>
    <property type="match status" value="3"/>
</dbReference>
<feature type="compositionally biased region" description="Low complexity" evidence="4">
    <location>
        <begin position="78"/>
        <end position="87"/>
    </location>
</feature>
<dbReference type="PROSITE" id="PS50137">
    <property type="entry name" value="DS_RBD"/>
    <property type="match status" value="3"/>
</dbReference>
<dbReference type="OrthoDB" id="5988181at2759"/>
<sequence length="415" mass="44568">MYKSKLQVVCQKQGWGLPEYETTKIGLDHLPEFRATVTVNSLSFHSQSLARSSKEAQNDAARLAFLHFSPPLPPQEDAAASSPSTTPSHPPPPPPTAAPSAAAFPAQQSNQPLPAYPSAAVNATSLQDLHHLLKNQLQSYTQKRNLALPVYCCERHGPPHACRFKGKVMVDGKMFETQELFTTVNRAELAAAKIALMSLLPDGIEQASLDDLSYKNLLQEFAQKKGYPLPVYSTARAGEVHVPIFTSTVEIGGGDFKGQEARTKKQAEMNAARVAYFALNHCNASQSRNPVSPASLGQEAPEVSVSSLRADLTTYLQQNVQPKLPIRNERVGNGGPQSSHGIGTVASSAGSNAPPLTNLAINSAIEHLVGVSSLCQNRVFVHPRKAEVTYPTGSSVLPVSDDTWVAVKVAPSVNQ</sequence>
<feature type="domain" description="DRBM" evidence="5">
    <location>
        <begin position="213"/>
        <end position="281"/>
    </location>
</feature>
<dbReference type="EMBL" id="JAKUCV010003356">
    <property type="protein sequence ID" value="KAJ4839288.1"/>
    <property type="molecule type" value="Genomic_DNA"/>
</dbReference>
<feature type="domain" description="DRBM" evidence="5">
    <location>
        <begin position="1"/>
        <end position="70"/>
    </location>
</feature>
<gene>
    <name evidence="6" type="ORF">Tsubulata_035581</name>
</gene>
<feature type="region of interest" description="Disordered" evidence="4">
    <location>
        <begin position="68"/>
        <end position="116"/>
    </location>
</feature>
<reference evidence="6" key="2">
    <citation type="journal article" date="2023" name="Plants (Basel)">
        <title>Annotation of the Turnera subulata (Passifloraceae) Draft Genome Reveals the S-Locus Evolved after the Divergence of Turneroideae from Passifloroideae in a Stepwise Manner.</title>
        <authorList>
            <person name="Henning P.M."/>
            <person name="Roalson E.H."/>
            <person name="Mir W."/>
            <person name="McCubbin A.G."/>
            <person name="Shore J.S."/>
        </authorList>
    </citation>
    <scope>NUCLEOTIDE SEQUENCE</scope>
    <source>
        <strain evidence="6">F60SS</strain>
    </source>
</reference>
<dbReference type="GO" id="GO:0003723">
    <property type="term" value="F:RNA binding"/>
    <property type="evidence" value="ECO:0007669"/>
    <property type="project" value="UniProtKB-UniRule"/>
</dbReference>
<evidence type="ECO:0000256" key="4">
    <source>
        <dbReference type="SAM" id="MobiDB-lite"/>
    </source>
</evidence>
<evidence type="ECO:0000256" key="2">
    <source>
        <dbReference type="ARBA" id="ARBA00022884"/>
    </source>
</evidence>
<dbReference type="PANTHER" id="PTHR46031">
    <property type="match status" value="1"/>
</dbReference>
<dbReference type="CDD" id="cd00048">
    <property type="entry name" value="DSRM_SF"/>
    <property type="match status" value="1"/>
</dbReference>
<comment type="caution">
    <text evidence="6">The sequence shown here is derived from an EMBL/GenBank/DDBJ whole genome shotgun (WGS) entry which is preliminary data.</text>
</comment>